<dbReference type="InterPro" id="IPR012338">
    <property type="entry name" value="Beta-lactam/transpept-like"/>
</dbReference>
<reference evidence="1 2" key="1">
    <citation type="submission" date="2022-10" db="EMBL/GenBank/DDBJ databases">
        <title>Comparative genomic analysis of Cohnella hashimotonis sp. nov., isolated from the International Space Station.</title>
        <authorList>
            <person name="Simpson A."/>
            <person name="Venkateswaran K."/>
        </authorList>
    </citation>
    <scope>NUCLEOTIDE SEQUENCE [LARGE SCALE GENOMIC DNA]</scope>
    <source>
        <strain evidence="1 2">DSM 18997</strain>
    </source>
</reference>
<dbReference type="SUPFAM" id="SSF56601">
    <property type="entry name" value="beta-lactamase/transpeptidase-like"/>
    <property type="match status" value="1"/>
</dbReference>
<dbReference type="AlphaFoldDB" id="A0A9X4KCE8"/>
<proteinExistence type="predicted"/>
<name>A0A9X4KCE8_9BACL</name>
<keyword evidence="2" id="KW-1185">Reference proteome</keyword>
<dbReference type="Proteomes" id="UP001153387">
    <property type="component" value="Unassembled WGS sequence"/>
</dbReference>
<protein>
    <submittedName>
        <fullName evidence="1">Uncharacterized protein</fullName>
    </submittedName>
</protein>
<dbReference type="RefSeq" id="WP_277563421.1">
    <property type="nucleotide sequence ID" value="NZ_JAPDHZ010000002.1"/>
</dbReference>
<accession>A0A9X4KCE8</accession>
<organism evidence="1 2">
    <name type="scientific">Cohnella ginsengisoli</name>
    <dbReference type="NCBI Taxonomy" id="425004"/>
    <lineage>
        <taxon>Bacteria</taxon>
        <taxon>Bacillati</taxon>
        <taxon>Bacillota</taxon>
        <taxon>Bacilli</taxon>
        <taxon>Bacillales</taxon>
        <taxon>Paenibacillaceae</taxon>
        <taxon>Cohnella</taxon>
    </lineage>
</organism>
<evidence type="ECO:0000313" key="2">
    <source>
        <dbReference type="Proteomes" id="UP001153387"/>
    </source>
</evidence>
<dbReference type="EMBL" id="JAPDHZ010000002">
    <property type="protein sequence ID" value="MDG0789478.1"/>
    <property type="molecule type" value="Genomic_DNA"/>
</dbReference>
<gene>
    <name evidence="1" type="ORF">OMP38_00390</name>
</gene>
<comment type="caution">
    <text evidence="1">The sequence shown here is derived from an EMBL/GenBank/DDBJ whole genome shotgun (WGS) entry which is preliminary data.</text>
</comment>
<evidence type="ECO:0000313" key="1">
    <source>
        <dbReference type="EMBL" id="MDG0789478.1"/>
    </source>
</evidence>
<sequence>MTLTTTRSRTIDLEGLQRAAEACKIDTCRVQIGSGRAARTLDYARNARSAERVHKVNSVTKSVLSLLVGIALARGEFPSLGTPLAGCLPGSRLRSGEFACIICCQ</sequence>